<protein>
    <submittedName>
        <fullName evidence="2">Tetratricopeptide repeat-containing protein</fullName>
    </submittedName>
</protein>
<keyword evidence="3" id="KW-1185">Reference proteome</keyword>
<reference evidence="2 3" key="1">
    <citation type="submission" date="2016-10" db="EMBL/GenBank/DDBJ databases">
        <authorList>
            <person name="de Groot N.N."/>
        </authorList>
    </citation>
    <scope>NUCLEOTIDE SEQUENCE [LARGE SCALE GENOMIC DNA]</scope>
    <source>
        <strain evidence="2 3">DSM 23421</strain>
    </source>
</reference>
<dbReference type="STRING" id="641691.SAMN05421636_101459"/>
<evidence type="ECO:0000256" key="1">
    <source>
        <dbReference type="SAM" id="SignalP"/>
    </source>
</evidence>
<evidence type="ECO:0000313" key="2">
    <source>
        <dbReference type="EMBL" id="SDD70485.1"/>
    </source>
</evidence>
<dbReference type="InterPro" id="IPR011990">
    <property type="entry name" value="TPR-like_helical_dom_sf"/>
</dbReference>
<dbReference type="Gene3D" id="1.25.40.10">
    <property type="entry name" value="Tetratricopeptide repeat domain"/>
    <property type="match status" value="2"/>
</dbReference>
<dbReference type="SMART" id="SM00028">
    <property type="entry name" value="TPR"/>
    <property type="match status" value="3"/>
</dbReference>
<accession>A0A1G6WZQ7</accession>
<dbReference type="SUPFAM" id="SSF48452">
    <property type="entry name" value="TPR-like"/>
    <property type="match status" value="2"/>
</dbReference>
<feature type="chain" id="PRO_5011780991" evidence="1">
    <location>
        <begin position="24"/>
        <end position="316"/>
    </location>
</feature>
<sequence>MYKALFTLIGLLGFLLIPIQSRAQENPDPDPDPDVENSAEVFLEAYSDDFQENFFEALKQKGIENYDKAINSFLKCKQLDATNPVIDHELAKVYYETKQYPLAEEYALTAVKAEPENLWYVDTLIAILQKQGKSTETMTAELPFDQPEFSENAASVYFEKGNYEIALRIINKAIQSKFAATLTAKINDSIEKREARPTSTTLALEKPNIASNPVEDYKFRMEGLIQADSLPLLQQLSEEALESYPSQPYFYFAQGYALNKTGKHQEAVETLEAALDYLIDDTSLENKIFQQLADAYTALNNAVKANTYLRKIKPGF</sequence>
<name>A0A1G6WZQ7_9FLAO</name>
<gene>
    <name evidence="2" type="ORF">SAMN05421636_101459</name>
</gene>
<dbReference type="Proteomes" id="UP000199109">
    <property type="component" value="Unassembled WGS sequence"/>
</dbReference>
<keyword evidence="1" id="KW-0732">Signal</keyword>
<dbReference type="InterPro" id="IPR019734">
    <property type="entry name" value="TPR_rpt"/>
</dbReference>
<dbReference type="EMBL" id="FNAO01000001">
    <property type="protein sequence ID" value="SDD70485.1"/>
    <property type="molecule type" value="Genomic_DNA"/>
</dbReference>
<proteinExistence type="predicted"/>
<evidence type="ECO:0000313" key="3">
    <source>
        <dbReference type="Proteomes" id="UP000199109"/>
    </source>
</evidence>
<dbReference type="RefSeq" id="WP_091865265.1">
    <property type="nucleotide sequence ID" value="NZ_FNAO01000001.1"/>
</dbReference>
<feature type="signal peptide" evidence="1">
    <location>
        <begin position="1"/>
        <end position="23"/>
    </location>
</feature>
<dbReference type="Pfam" id="PF13432">
    <property type="entry name" value="TPR_16"/>
    <property type="match status" value="1"/>
</dbReference>
<dbReference type="AlphaFoldDB" id="A0A1G6WZQ7"/>
<organism evidence="2 3">
    <name type="scientific">Pricia antarctica</name>
    <dbReference type="NCBI Taxonomy" id="641691"/>
    <lineage>
        <taxon>Bacteria</taxon>
        <taxon>Pseudomonadati</taxon>
        <taxon>Bacteroidota</taxon>
        <taxon>Flavobacteriia</taxon>
        <taxon>Flavobacteriales</taxon>
        <taxon>Flavobacteriaceae</taxon>
        <taxon>Pricia</taxon>
    </lineage>
</organism>